<keyword evidence="2 4" id="KW-0413">Isomerase</keyword>
<name>A0A7H8XJA6_9ACTN</name>
<comment type="similarity">
    <text evidence="1">Belongs to the PGI/PMI family.</text>
</comment>
<dbReference type="AlphaFoldDB" id="A0A7H8XJA6"/>
<organism evidence="4 5">
    <name type="scientific">Micromonospora carbonacea</name>
    <dbReference type="NCBI Taxonomy" id="47853"/>
    <lineage>
        <taxon>Bacteria</taxon>
        <taxon>Bacillati</taxon>
        <taxon>Actinomycetota</taxon>
        <taxon>Actinomycetes</taxon>
        <taxon>Micromonosporales</taxon>
        <taxon>Micromonosporaceae</taxon>
        <taxon>Micromonospora</taxon>
    </lineage>
</organism>
<dbReference type="GeneID" id="301310305"/>
<evidence type="ECO:0000313" key="4">
    <source>
        <dbReference type="EMBL" id="QLD23902.1"/>
    </source>
</evidence>
<proteinExistence type="inferred from homology"/>
<dbReference type="CDD" id="cd05637">
    <property type="entry name" value="SIS_PGI_PMI_2"/>
    <property type="match status" value="1"/>
</dbReference>
<dbReference type="GO" id="GO:0097367">
    <property type="term" value="F:carbohydrate derivative binding"/>
    <property type="evidence" value="ECO:0007669"/>
    <property type="project" value="InterPro"/>
</dbReference>
<dbReference type="InterPro" id="IPR046348">
    <property type="entry name" value="SIS_dom_sf"/>
</dbReference>
<accession>A0A7H8XJA6</accession>
<dbReference type="Pfam" id="PF10432">
    <property type="entry name" value="bact-PGI_C"/>
    <property type="match status" value="1"/>
</dbReference>
<dbReference type="InterPro" id="IPR019490">
    <property type="entry name" value="Glu6P/Mann6P_isomerase_C"/>
</dbReference>
<dbReference type="SUPFAM" id="SSF53697">
    <property type="entry name" value="SIS domain"/>
    <property type="match status" value="1"/>
</dbReference>
<dbReference type="EMBL" id="CP058322">
    <property type="protein sequence ID" value="QLD23902.1"/>
    <property type="molecule type" value="Genomic_DNA"/>
</dbReference>
<dbReference type="PROSITE" id="PS51464">
    <property type="entry name" value="SIS"/>
    <property type="match status" value="1"/>
</dbReference>
<protein>
    <submittedName>
        <fullName evidence="4">Mannose-6-phosphate isomerase</fullName>
    </submittedName>
</protein>
<evidence type="ECO:0000259" key="3">
    <source>
        <dbReference type="PROSITE" id="PS51464"/>
    </source>
</evidence>
<dbReference type="KEGG" id="mcab:HXZ27_06485"/>
<dbReference type="GO" id="GO:0004347">
    <property type="term" value="F:glucose-6-phosphate isomerase activity"/>
    <property type="evidence" value="ECO:0007669"/>
    <property type="project" value="InterPro"/>
</dbReference>
<evidence type="ECO:0000256" key="2">
    <source>
        <dbReference type="ARBA" id="ARBA00023235"/>
    </source>
</evidence>
<evidence type="ECO:0000256" key="1">
    <source>
        <dbReference type="ARBA" id="ARBA00010523"/>
    </source>
</evidence>
<dbReference type="RefSeq" id="WP_074478441.1">
    <property type="nucleotide sequence ID" value="NZ_CP191867.1"/>
</dbReference>
<gene>
    <name evidence="4" type="ORF">HXZ27_06485</name>
</gene>
<reference evidence="4 5" key="1">
    <citation type="submission" date="2020-07" db="EMBL/GenBank/DDBJ databases">
        <title>A bifunctional nitrone conjugated secondary metabolite targeting the ribosome.</title>
        <authorList>
            <person name="Limbrick E.M."/>
            <person name="Graf M."/>
            <person name="Derewacz D.K."/>
            <person name="Nguyen F."/>
            <person name="Spraggins J.M."/>
            <person name="Wieland M."/>
            <person name="Ynigez-Gutierrez A.E."/>
            <person name="Reisman B.J."/>
            <person name="Zinshteyn B."/>
            <person name="McCulloch K."/>
            <person name="Iverson T.M."/>
            <person name="Green R."/>
            <person name="Wilson D.N."/>
            <person name="Bachmann B.O."/>
        </authorList>
    </citation>
    <scope>NUCLEOTIDE SEQUENCE [LARGE SCALE GENOMIC DNA]</scope>
    <source>
        <strain evidence="5">aurantiaca</strain>
    </source>
</reference>
<evidence type="ECO:0000313" key="5">
    <source>
        <dbReference type="Proteomes" id="UP000509335"/>
    </source>
</evidence>
<dbReference type="InterPro" id="IPR001347">
    <property type="entry name" value="SIS_dom"/>
</dbReference>
<dbReference type="Proteomes" id="UP000509335">
    <property type="component" value="Chromosome"/>
</dbReference>
<dbReference type="GO" id="GO:0005975">
    <property type="term" value="P:carbohydrate metabolic process"/>
    <property type="evidence" value="ECO:0007669"/>
    <property type="project" value="InterPro"/>
</dbReference>
<feature type="domain" description="SIS" evidence="3">
    <location>
        <begin position="55"/>
        <end position="192"/>
    </location>
</feature>
<dbReference type="GO" id="GO:0004476">
    <property type="term" value="F:mannose-6-phosphate isomerase activity"/>
    <property type="evidence" value="ECO:0007669"/>
    <property type="project" value="InterPro"/>
</dbReference>
<dbReference type="Gene3D" id="3.40.50.10490">
    <property type="entry name" value="Glucose-6-phosphate isomerase like protein, domain 1"/>
    <property type="match status" value="2"/>
</dbReference>
<dbReference type="GO" id="GO:1901135">
    <property type="term" value="P:carbohydrate derivative metabolic process"/>
    <property type="evidence" value="ECO:0007669"/>
    <property type="project" value="InterPro"/>
</dbReference>
<sequence length="398" mass="40660">MMEGTAGVSGHRHADEALLDNPDALAEHDPGGMLRFMASAGAQVRESAALAAEANLTVLADEGRPRAVVIAGIGTAGRTGDVLATVAGPRCPVPVIPHRSAGVPGWVGAADVVIAVSASGRSPEALGAAEAAHRRGARLVAVGAPDSQLQSVAERARAPFIPVPRRAPARASLWALTVPVLLAARTLGLVKVNEADLAETAARLDADADRCRSTAESFVNPAKSLALGLAGSVPIVWGSSPLATVAARRFGDTLSANARYPVVSGALGEAGRGRVGLLDGVFGGLAEGERDIFADPGESADGGTRLRLVLLRDGGLNAEDDADEPLAVEERRADAVQTLAERRGVRCDVVTAEGGSALERLASLVAVPDFASVYLALAHGLDPMAVPAITEMKELANQ</sequence>